<evidence type="ECO:0000313" key="3">
    <source>
        <dbReference type="Proteomes" id="UP001162162"/>
    </source>
</evidence>
<reference evidence="2" key="1">
    <citation type="journal article" date="2023" name="Insect Mol. Biol.">
        <title>Genome sequencing provides insights into the evolution of gene families encoding plant cell wall-degrading enzymes in longhorned beetles.</title>
        <authorList>
            <person name="Shin N.R."/>
            <person name="Okamura Y."/>
            <person name="Kirsch R."/>
            <person name="Pauchet Y."/>
        </authorList>
    </citation>
    <scope>NUCLEOTIDE SEQUENCE</scope>
    <source>
        <strain evidence="2">AMC_N1</strain>
    </source>
</reference>
<evidence type="ECO:0000313" key="2">
    <source>
        <dbReference type="EMBL" id="KAJ8955119.1"/>
    </source>
</evidence>
<keyword evidence="1" id="KW-1133">Transmembrane helix</keyword>
<sequence length="263" mass="29820">MTDYKCDPAFWHTFLDPNNNLLMPPKAEIRLKHSQFSLLDGFPSFVKFLSSFGKSFVKRICRKTYETIEDGADTSGVDAKDEKNIYLRHFVFWFLIFVLDHPFSIFWMRWQLAVFGVSTKFVINKVVVKGNTCVQRIVPEVTHALFPNPQTHDTMEDRPPPLSPLQTLLFCLYSPAQILSIRLYSSSQFDGSSLAQALGDLYGISSSLSSSEGLHTIKTRYENRNLFAALAASPPGALSLIIRASLLAYLKGRKRIMYHRGAI</sequence>
<accession>A0AAV8YUG7</accession>
<feature type="transmembrane region" description="Helical" evidence="1">
    <location>
        <begin position="90"/>
        <end position="110"/>
    </location>
</feature>
<feature type="transmembrane region" description="Helical" evidence="1">
    <location>
        <begin position="226"/>
        <end position="250"/>
    </location>
</feature>
<gene>
    <name evidence="2" type="ORF">NQ318_009012</name>
</gene>
<keyword evidence="1" id="KW-0812">Transmembrane</keyword>
<name>A0AAV8YUG7_9CUCU</name>
<keyword evidence="3" id="KW-1185">Reference proteome</keyword>
<proteinExistence type="predicted"/>
<comment type="caution">
    <text evidence="2">The sequence shown here is derived from an EMBL/GenBank/DDBJ whole genome shotgun (WGS) entry which is preliminary data.</text>
</comment>
<evidence type="ECO:0000256" key="1">
    <source>
        <dbReference type="SAM" id="Phobius"/>
    </source>
</evidence>
<protein>
    <submittedName>
        <fullName evidence="2">Uncharacterized protein</fullName>
    </submittedName>
</protein>
<dbReference type="Proteomes" id="UP001162162">
    <property type="component" value="Unassembled WGS sequence"/>
</dbReference>
<dbReference type="EMBL" id="JAPWTK010000040">
    <property type="protein sequence ID" value="KAJ8955119.1"/>
    <property type="molecule type" value="Genomic_DNA"/>
</dbReference>
<organism evidence="2 3">
    <name type="scientific">Aromia moschata</name>
    <dbReference type="NCBI Taxonomy" id="1265417"/>
    <lineage>
        <taxon>Eukaryota</taxon>
        <taxon>Metazoa</taxon>
        <taxon>Ecdysozoa</taxon>
        <taxon>Arthropoda</taxon>
        <taxon>Hexapoda</taxon>
        <taxon>Insecta</taxon>
        <taxon>Pterygota</taxon>
        <taxon>Neoptera</taxon>
        <taxon>Endopterygota</taxon>
        <taxon>Coleoptera</taxon>
        <taxon>Polyphaga</taxon>
        <taxon>Cucujiformia</taxon>
        <taxon>Chrysomeloidea</taxon>
        <taxon>Cerambycidae</taxon>
        <taxon>Cerambycinae</taxon>
        <taxon>Callichromatini</taxon>
        <taxon>Aromia</taxon>
    </lineage>
</organism>
<keyword evidence="1" id="KW-0472">Membrane</keyword>
<dbReference type="AlphaFoldDB" id="A0AAV8YUG7"/>